<comment type="similarity">
    <text evidence="1">Belongs to the PPR family. P subfamily.</text>
</comment>
<dbReference type="NCBIfam" id="TIGR00756">
    <property type="entry name" value="PPR"/>
    <property type="match status" value="4"/>
</dbReference>
<dbReference type="Pfam" id="PF13041">
    <property type="entry name" value="PPR_2"/>
    <property type="match status" value="2"/>
</dbReference>
<organism evidence="4 5">
    <name type="scientific">Malus baccata</name>
    <name type="common">Siberian crab apple</name>
    <name type="synonym">Pyrus baccata</name>
    <dbReference type="NCBI Taxonomy" id="106549"/>
    <lineage>
        <taxon>Eukaryota</taxon>
        <taxon>Viridiplantae</taxon>
        <taxon>Streptophyta</taxon>
        <taxon>Embryophyta</taxon>
        <taxon>Tracheophyta</taxon>
        <taxon>Spermatophyta</taxon>
        <taxon>Magnoliopsida</taxon>
        <taxon>eudicotyledons</taxon>
        <taxon>Gunneridae</taxon>
        <taxon>Pentapetalae</taxon>
        <taxon>rosids</taxon>
        <taxon>fabids</taxon>
        <taxon>Rosales</taxon>
        <taxon>Rosaceae</taxon>
        <taxon>Amygdaloideae</taxon>
        <taxon>Maleae</taxon>
        <taxon>Malus</taxon>
    </lineage>
</organism>
<accession>A0A540N733</accession>
<dbReference type="PANTHER" id="PTHR47941">
    <property type="entry name" value="PENTATRICOPEPTIDE REPEAT-CONTAINING PROTEIN 3, MITOCHONDRIAL"/>
    <property type="match status" value="1"/>
</dbReference>
<dbReference type="InterPro" id="IPR011990">
    <property type="entry name" value="TPR-like_helical_dom_sf"/>
</dbReference>
<feature type="repeat" description="PPR" evidence="3">
    <location>
        <begin position="296"/>
        <end position="330"/>
    </location>
</feature>
<reference evidence="4 5" key="1">
    <citation type="journal article" date="2019" name="G3 (Bethesda)">
        <title>Sequencing of a Wild Apple (Malus baccata) Genome Unravels the Differences Between Cultivated and Wild Apple Species Regarding Disease Resistance and Cold Tolerance.</title>
        <authorList>
            <person name="Chen X."/>
        </authorList>
    </citation>
    <scope>NUCLEOTIDE SEQUENCE [LARGE SCALE GENOMIC DNA]</scope>
    <source>
        <strain evidence="5">cv. Shandingzi</strain>
        <tissue evidence="4">Leaves</tissue>
    </source>
</reference>
<keyword evidence="5" id="KW-1185">Reference proteome</keyword>
<dbReference type="AlphaFoldDB" id="A0A540N733"/>
<feature type="repeat" description="PPR" evidence="3">
    <location>
        <begin position="331"/>
        <end position="365"/>
    </location>
</feature>
<feature type="repeat" description="PPR" evidence="3">
    <location>
        <begin position="261"/>
        <end position="295"/>
    </location>
</feature>
<evidence type="ECO:0000313" key="4">
    <source>
        <dbReference type="EMBL" id="TQE06353.1"/>
    </source>
</evidence>
<comment type="caution">
    <text evidence="4">The sequence shown here is derived from an EMBL/GenBank/DDBJ whole genome shotgun (WGS) entry which is preliminary data.</text>
</comment>
<dbReference type="Pfam" id="PF12854">
    <property type="entry name" value="PPR_1"/>
    <property type="match status" value="1"/>
</dbReference>
<dbReference type="Proteomes" id="UP000315295">
    <property type="component" value="Unassembled WGS sequence"/>
</dbReference>
<dbReference type="Gene3D" id="1.25.40.10">
    <property type="entry name" value="Tetratricopeptide repeat domain"/>
    <property type="match status" value="2"/>
</dbReference>
<evidence type="ECO:0000256" key="2">
    <source>
        <dbReference type="ARBA" id="ARBA00022737"/>
    </source>
</evidence>
<dbReference type="InterPro" id="IPR002885">
    <property type="entry name" value="PPR_rpt"/>
</dbReference>
<protein>
    <recommendedName>
        <fullName evidence="6">Pentacotripeptide-repeat region of PRORP domain-containing protein</fullName>
    </recommendedName>
</protein>
<dbReference type="PROSITE" id="PS51375">
    <property type="entry name" value="PPR"/>
    <property type="match status" value="6"/>
</dbReference>
<sequence>MPNVLGVEAHFFFFAQLQVSNLHSPPTVSTCSTQYNVRALQTHRTPDPDFGSRSLTTAALRRAPMSADLRHVHPSLKFLPFANNPTSKSLCSVKSNERRKVTVGLSRIIKNQSGYALKGFSRGETAFGFLKLAFRDDSEGIVRRSCCIAAHFLAGYNLRFLAQDVVSFVIARIGPSRSIDLVGFMWRGHCEYESDFSVLDTLMRGCLNAEMGAEALEVVSRMREVGSNPSLSAIAILLRKGLITVGESLLHVMWKFQCDPDGITYNILINANCERGQADDALHWVHLMIARACKPSTVTFSTIINVLCKEGNMVEARKIFYGIPDMGISPSTTIYNTMMDGYVKARDIGQANMIYEEMRNKGISPDGITFNILIAGHYKYGREEDGDRLLKDISVSGLLPDSSLYDIMVSGLCWAGRLDDAIEFLEDTLGKGLALSVVAFNSLLQLVAE</sequence>
<evidence type="ECO:0000256" key="3">
    <source>
        <dbReference type="PROSITE-ProRule" id="PRU00708"/>
    </source>
</evidence>
<feature type="repeat" description="PPR" evidence="3">
    <location>
        <begin position="366"/>
        <end position="400"/>
    </location>
</feature>
<dbReference type="EMBL" id="VIEB01000105">
    <property type="protein sequence ID" value="TQE06353.1"/>
    <property type="molecule type" value="Genomic_DNA"/>
</dbReference>
<proteinExistence type="inferred from homology"/>
<gene>
    <name evidence="4" type="ORF">C1H46_008061</name>
</gene>
<feature type="repeat" description="PPR" evidence="3">
    <location>
        <begin position="401"/>
        <end position="435"/>
    </location>
</feature>
<dbReference type="Pfam" id="PF01535">
    <property type="entry name" value="PPR"/>
    <property type="match status" value="1"/>
</dbReference>
<name>A0A540N733_MALBA</name>
<feature type="repeat" description="PPR" evidence="3">
    <location>
        <begin position="195"/>
        <end position="229"/>
    </location>
</feature>
<evidence type="ECO:0000256" key="1">
    <source>
        <dbReference type="ARBA" id="ARBA00007626"/>
    </source>
</evidence>
<keyword evidence="2" id="KW-0677">Repeat</keyword>
<evidence type="ECO:0000313" key="5">
    <source>
        <dbReference type="Proteomes" id="UP000315295"/>
    </source>
</evidence>
<evidence type="ECO:0008006" key="6">
    <source>
        <dbReference type="Google" id="ProtNLM"/>
    </source>
</evidence>